<evidence type="ECO:0000313" key="3">
    <source>
        <dbReference type="EMBL" id="SDW60038.1"/>
    </source>
</evidence>
<dbReference type="EMBL" id="FNNI01000002">
    <property type="protein sequence ID" value="SDW60038.1"/>
    <property type="molecule type" value="Genomic_DNA"/>
</dbReference>
<protein>
    <submittedName>
        <fullName evidence="3">Type I phosphodiesterase / nucleotide pyrophosphatase</fullName>
    </submittedName>
</protein>
<dbReference type="CDD" id="cd16016">
    <property type="entry name" value="AP-SPAP"/>
    <property type="match status" value="1"/>
</dbReference>
<evidence type="ECO:0000313" key="4">
    <source>
        <dbReference type="Proteomes" id="UP000198500"/>
    </source>
</evidence>
<feature type="binding site" evidence="2">
    <location>
        <position position="110"/>
    </location>
    <ligand>
        <name>substrate</name>
    </ligand>
</feature>
<dbReference type="OrthoDB" id="9766127at2"/>
<dbReference type="Gene3D" id="3.40.720.10">
    <property type="entry name" value="Alkaline Phosphatase, subunit A"/>
    <property type="match status" value="1"/>
</dbReference>
<feature type="active site" description="Phosphothreonine intermediate" evidence="1">
    <location>
        <position position="89"/>
    </location>
</feature>
<dbReference type="Pfam" id="PF01663">
    <property type="entry name" value="Phosphodiest"/>
    <property type="match status" value="1"/>
</dbReference>
<evidence type="ECO:0000256" key="1">
    <source>
        <dbReference type="PIRSR" id="PIRSR031924-50"/>
    </source>
</evidence>
<dbReference type="Gene3D" id="3.30.1360.150">
    <property type="match status" value="1"/>
</dbReference>
<dbReference type="AlphaFoldDB" id="A0A1H2UVL0"/>
<gene>
    <name evidence="3" type="ORF">SAMN05443545_102251</name>
</gene>
<accession>A0A1H2UVL0</accession>
<dbReference type="InterPro" id="IPR017850">
    <property type="entry name" value="Alkaline_phosphatase_core_sf"/>
</dbReference>
<dbReference type="GO" id="GO:0004035">
    <property type="term" value="F:alkaline phosphatase activity"/>
    <property type="evidence" value="ECO:0007669"/>
    <property type="project" value="InterPro"/>
</dbReference>
<evidence type="ECO:0000256" key="2">
    <source>
        <dbReference type="PIRSR" id="PIRSR031924-51"/>
    </source>
</evidence>
<organism evidence="3 4">
    <name type="scientific">Aidingimonas halophila</name>
    <dbReference type="NCBI Taxonomy" id="574349"/>
    <lineage>
        <taxon>Bacteria</taxon>
        <taxon>Pseudomonadati</taxon>
        <taxon>Pseudomonadota</taxon>
        <taxon>Gammaproteobacteria</taxon>
        <taxon>Oceanospirillales</taxon>
        <taxon>Halomonadaceae</taxon>
        <taxon>Aidingimonas</taxon>
    </lineage>
</organism>
<dbReference type="STRING" id="574349.SAMN05443545_102251"/>
<keyword evidence="1" id="KW-0597">Phosphoprotein</keyword>
<dbReference type="Proteomes" id="UP000198500">
    <property type="component" value="Unassembled WGS sequence"/>
</dbReference>
<sequence length="560" mass="62571">MGLIMIKLGYIKKSAIVSMTIPLLFIGESPGAKANNNDVDLVLNVTIDMLKGEVPFRNYDRLSEGGIRHVIDNGVSYTNARYQHSTTFTAVGHAVLNTGAPAAEHGLAGNDWADRKTGERVYCVSDPDSNPFIDTDMRGTSPRNLTATTFSDELSLSSGGKSRSFAVSVKDRGAIIPAGRLGKAFWYESGSGDFYTTSYYYDEMPEWVTEFNESGKKDKFRDEQWTLKKPEDTYTFSHNDDREHEKGYYDLGSTIPKDYDNSDDSAYYGGLRFSPAGDELTLEFAKTLMEQEEIGKGDAADVLNISLSGTDYVGHAWGTNSLEYEDMFLHVDALLDDFFSFVDDEVGLDNTLIIISSDHGADDIPEYQHQEGLDADRHYPEEFIETANETLRERFDISDDLIMAFWNPSLYLNPDVMESNDLDYPEVERALAQAMLDQEGVSYAITRTDIESGNIPDTPIMNKLVRAFQPERSGNVLFIQDQFWYLYPNADQFSAMHGSPYAYDTHVPILISGPKIPNQVVDRSVAVSDLAITITNYMEVRTPSGADGDVLEEVVSERSF</sequence>
<keyword evidence="4" id="KW-1185">Reference proteome</keyword>
<proteinExistence type="predicted"/>
<reference evidence="3 4" key="1">
    <citation type="submission" date="2016-10" db="EMBL/GenBank/DDBJ databases">
        <authorList>
            <person name="de Groot N.N."/>
        </authorList>
    </citation>
    <scope>NUCLEOTIDE SEQUENCE [LARGE SCALE GENOMIC DNA]</scope>
    <source>
        <strain evidence="3 4">DSM 19219</strain>
    </source>
</reference>
<name>A0A1H2UVL0_9GAMM</name>
<dbReference type="InterPro" id="IPR026263">
    <property type="entry name" value="Alkaline_phosphatase_prok"/>
</dbReference>
<dbReference type="InterPro" id="IPR002591">
    <property type="entry name" value="Phosphodiest/P_Trfase"/>
</dbReference>
<dbReference type="PIRSF" id="PIRSF031924">
    <property type="entry name" value="Pi-irrepressible_AP"/>
    <property type="match status" value="1"/>
</dbReference>
<feature type="binding site" evidence="2">
    <location>
        <begin position="170"/>
        <end position="172"/>
    </location>
    <ligand>
        <name>substrate</name>
    </ligand>
</feature>
<dbReference type="SUPFAM" id="SSF53649">
    <property type="entry name" value="Alkaline phosphatase-like"/>
    <property type="match status" value="1"/>
</dbReference>